<reference evidence="1 2" key="1">
    <citation type="submission" date="2020-04" db="EMBL/GenBank/DDBJ databases">
        <title>MicrobeNet Type strains.</title>
        <authorList>
            <person name="Nicholson A.C."/>
        </authorList>
    </citation>
    <scope>NUCLEOTIDE SEQUENCE [LARGE SCALE GENOMIC DNA]</scope>
    <source>
        <strain evidence="1 2">DSM 44956</strain>
    </source>
</reference>
<dbReference type="RefSeq" id="WP_084498722.1">
    <property type="nucleotide sequence ID" value="NZ_JAAXOS010000011.1"/>
</dbReference>
<sequence>MSVGVDPMDWRRVLELANSGEVSLHPEIGKGLDKICDDYLDRLDAILQMADRVKIIDGFGPFPSGQALQEKFTGKAAGSEQSLDAVLMQHIDAVKIAKEVVAKAIANFVELDRSRADQLTGLDAQP</sequence>
<comment type="caution">
    <text evidence="1">The sequence shown here is derived from an EMBL/GenBank/DDBJ whole genome shotgun (WGS) entry which is preliminary data.</text>
</comment>
<dbReference type="AlphaFoldDB" id="A0A7X6L712"/>
<organism evidence="1 2">
    <name type="scientific">Nocardia gamkensis</name>
    <dbReference type="NCBI Taxonomy" id="352869"/>
    <lineage>
        <taxon>Bacteria</taxon>
        <taxon>Bacillati</taxon>
        <taxon>Actinomycetota</taxon>
        <taxon>Actinomycetes</taxon>
        <taxon>Mycobacteriales</taxon>
        <taxon>Nocardiaceae</taxon>
        <taxon>Nocardia</taxon>
    </lineage>
</organism>
<proteinExistence type="predicted"/>
<dbReference type="Proteomes" id="UP000540698">
    <property type="component" value="Unassembled WGS sequence"/>
</dbReference>
<dbReference type="EMBL" id="JAAXOS010000011">
    <property type="protein sequence ID" value="NKY29046.1"/>
    <property type="molecule type" value="Genomic_DNA"/>
</dbReference>
<accession>A0A7X6L712</accession>
<evidence type="ECO:0000313" key="2">
    <source>
        <dbReference type="Proteomes" id="UP000540698"/>
    </source>
</evidence>
<name>A0A7X6L712_9NOCA</name>
<protein>
    <submittedName>
        <fullName evidence="1">Uncharacterized protein</fullName>
    </submittedName>
</protein>
<evidence type="ECO:0000313" key="1">
    <source>
        <dbReference type="EMBL" id="NKY29046.1"/>
    </source>
</evidence>
<gene>
    <name evidence="1" type="ORF">HGB38_22915</name>
</gene>
<keyword evidence="2" id="KW-1185">Reference proteome</keyword>